<organism evidence="3">
    <name type="scientific">Attheya septentrionalis</name>
    <dbReference type="NCBI Taxonomy" id="420275"/>
    <lineage>
        <taxon>Eukaryota</taxon>
        <taxon>Sar</taxon>
        <taxon>Stramenopiles</taxon>
        <taxon>Ochrophyta</taxon>
        <taxon>Bacillariophyta</taxon>
        <taxon>Coscinodiscophyceae</taxon>
        <taxon>Chaetocerotophycidae</taxon>
        <taxon>Chaetocerotales</taxon>
        <taxon>Attheyaceae</taxon>
        <taxon>Attheya</taxon>
    </lineage>
</organism>
<dbReference type="GO" id="GO:0005829">
    <property type="term" value="C:cytosol"/>
    <property type="evidence" value="ECO:0007669"/>
    <property type="project" value="TreeGrafter"/>
</dbReference>
<dbReference type="AlphaFoldDB" id="A0A7S2UGV7"/>
<name>A0A7S2UGV7_9STRA</name>
<dbReference type="Pfam" id="PF01984">
    <property type="entry name" value="dsDNA_bind"/>
    <property type="match status" value="1"/>
</dbReference>
<sequence>MENLSSNISPSEIPDGFSTADPTGAGPAPGGGNKQAEEAMRKQAQTQAILERALTPDALARLGTLKLVKAEKAKAVEGMIASMAMQGKLPGQINEGKLIEMLEGIGAKEKSGNSGKIQIQRKKYAFDSESEDDDDDLM</sequence>
<reference evidence="3" key="1">
    <citation type="submission" date="2021-01" db="EMBL/GenBank/DDBJ databases">
        <authorList>
            <person name="Corre E."/>
            <person name="Pelletier E."/>
            <person name="Niang G."/>
            <person name="Scheremetjew M."/>
            <person name="Finn R."/>
            <person name="Kale V."/>
            <person name="Holt S."/>
            <person name="Cochrane G."/>
            <person name="Meng A."/>
            <person name="Brown T."/>
            <person name="Cohen L."/>
        </authorList>
    </citation>
    <scope>NUCLEOTIDE SEQUENCE</scope>
    <source>
        <strain evidence="3">CCMP2084</strain>
    </source>
</reference>
<feature type="compositionally biased region" description="Acidic residues" evidence="2">
    <location>
        <begin position="128"/>
        <end position="138"/>
    </location>
</feature>
<proteinExistence type="inferred from homology"/>
<dbReference type="GO" id="GO:0003677">
    <property type="term" value="F:DNA binding"/>
    <property type="evidence" value="ECO:0007669"/>
    <property type="project" value="InterPro"/>
</dbReference>
<gene>
    <name evidence="3" type="ORF">ASEP1449_LOCUS11105</name>
</gene>
<evidence type="ECO:0000256" key="1">
    <source>
        <dbReference type="ARBA" id="ARBA00010490"/>
    </source>
</evidence>
<protein>
    <recommendedName>
        <fullName evidence="4">Programmed cell death protein 5</fullName>
    </recommendedName>
</protein>
<evidence type="ECO:0008006" key="4">
    <source>
        <dbReference type="Google" id="ProtNLM"/>
    </source>
</evidence>
<dbReference type="SUPFAM" id="SSF46950">
    <property type="entry name" value="Double-stranded DNA-binding domain"/>
    <property type="match status" value="1"/>
</dbReference>
<dbReference type="GO" id="GO:0005634">
    <property type="term" value="C:nucleus"/>
    <property type="evidence" value="ECO:0007669"/>
    <property type="project" value="TreeGrafter"/>
</dbReference>
<dbReference type="EMBL" id="HBHQ01016631">
    <property type="protein sequence ID" value="CAD9819272.1"/>
    <property type="molecule type" value="Transcribed_RNA"/>
</dbReference>
<feature type="region of interest" description="Disordered" evidence="2">
    <location>
        <begin position="1"/>
        <end position="45"/>
    </location>
</feature>
<dbReference type="InterPro" id="IPR036883">
    <property type="entry name" value="PDCD5-like_sf"/>
</dbReference>
<dbReference type="PANTHER" id="PTHR10840:SF0">
    <property type="entry name" value="PROGRAMMED CELL DEATH PROTEIN 5"/>
    <property type="match status" value="1"/>
</dbReference>
<feature type="compositionally biased region" description="Polar residues" evidence="2">
    <location>
        <begin position="1"/>
        <end position="10"/>
    </location>
</feature>
<accession>A0A7S2UGV7</accession>
<dbReference type="InterPro" id="IPR002836">
    <property type="entry name" value="PDCD5-like"/>
</dbReference>
<feature type="region of interest" description="Disordered" evidence="2">
    <location>
        <begin position="109"/>
        <end position="138"/>
    </location>
</feature>
<evidence type="ECO:0000313" key="3">
    <source>
        <dbReference type="EMBL" id="CAD9819272.1"/>
    </source>
</evidence>
<evidence type="ECO:0000256" key="2">
    <source>
        <dbReference type="SAM" id="MobiDB-lite"/>
    </source>
</evidence>
<dbReference type="PANTHER" id="PTHR10840">
    <property type="entry name" value="PROGRAMMED CELL DEATH PROTEIN 5"/>
    <property type="match status" value="1"/>
</dbReference>
<comment type="similarity">
    <text evidence="1">Belongs to the PDCD5 family.</text>
</comment>
<dbReference type="Gene3D" id="1.10.8.140">
    <property type="entry name" value="PDCD5-like"/>
    <property type="match status" value="1"/>
</dbReference>